<evidence type="ECO:0008006" key="5">
    <source>
        <dbReference type="Google" id="ProtNLM"/>
    </source>
</evidence>
<dbReference type="Pfam" id="PF20729">
    <property type="entry name" value="PE-PGRS_C"/>
    <property type="match status" value="1"/>
</dbReference>
<dbReference type="GO" id="GO:0004190">
    <property type="term" value="F:aspartic-type endopeptidase activity"/>
    <property type="evidence" value="ECO:0007669"/>
    <property type="project" value="InterPro"/>
</dbReference>
<dbReference type="Gene3D" id="1.10.287.850">
    <property type="entry name" value="HP0062-like domain"/>
    <property type="match status" value="1"/>
</dbReference>
<dbReference type="AlphaFoldDB" id="A0A7I7YEL0"/>
<evidence type="ECO:0000259" key="1">
    <source>
        <dbReference type="Pfam" id="PF00934"/>
    </source>
</evidence>
<dbReference type="Gene3D" id="2.40.70.10">
    <property type="entry name" value="Acid Proteases"/>
    <property type="match status" value="1"/>
</dbReference>
<dbReference type="RefSeq" id="WP_085231049.1">
    <property type="nucleotide sequence ID" value="NZ_AP022613.1"/>
</dbReference>
<organism evidence="3 4">
    <name type="scientific">Mycobacterium conspicuum</name>
    <dbReference type="NCBI Taxonomy" id="44010"/>
    <lineage>
        <taxon>Bacteria</taxon>
        <taxon>Bacillati</taxon>
        <taxon>Actinomycetota</taxon>
        <taxon>Actinomycetes</taxon>
        <taxon>Mycobacteriales</taxon>
        <taxon>Mycobacteriaceae</taxon>
        <taxon>Mycobacterium</taxon>
    </lineage>
</organism>
<feature type="domain" description="PE" evidence="1">
    <location>
        <begin position="5"/>
        <end position="94"/>
    </location>
</feature>
<dbReference type="Pfam" id="PF21526">
    <property type="entry name" value="PGRS"/>
    <property type="match status" value="1"/>
</dbReference>
<dbReference type="SUPFAM" id="SSF140459">
    <property type="entry name" value="PE/PPE dimer-like"/>
    <property type="match status" value="1"/>
</dbReference>
<dbReference type="OrthoDB" id="5190013at2"/>
<dbReference type="InterPro" id="IPR021109">
    <property type="entry name" value="Peptidase_aspartic_dom_sf"/>
</dbReference>
<sequence length="481" mass="47142">MSLLDVVPELLESTAADLKSIGAELNAAHAAAAAPTTGLVAAGADEVSAAVTGLFSEYGQAFHALSAQASSFHGQFVQALSGAQGAYSAAEAANAGPLQAAEQAVLGTQWFSPWKELTGRPLVGNGANGAKGTGANGGDGGWLLGNGGNGGSGAAGQAGGNGGNAGLFGVGGAGGTGGASDGSYAGGGGAGGRGGWLFGANGSNGLAGGSNVNGSVPLTIYQTTEPLVNASVNGGSTVPLLLDTGSTGLVIPLKDIGLQHLGLPTGVGIGAYSGGLTYLYVKFDGTINFGNGIVTSATPVDVVIFSFGGSFSNFVSSDGAVGILGVGNTTAGPNHYSPTQALPGNLGQGVLVDEPHNQLVFGPNPYTPLATLSDGTTTNGLTYVVSNSNGTVTSNPNPSTIVDSGGVYGTILQSLIPGGTGSVPNGTTITVYDGGTELYSYVVNGNAPSVITSGSQNTGYIPFTQRPIYVDYTNHELVFDQ</sequence>
<dbReference type="NCBIfam" id="NF038019">
    <property type="entry name" value="PE_process_PecA"/>
    <property type="match status" value="1"/>
</dbReference>
<dbReference type="EMBL" id="AP022613">
    <property type="protein sequence ID" value="BBZ39847.1"/>
    <property type="molecule type" value="Genomic_DNA"/>
</dbReference>
<accession>A0A7I7YEL0</accession>
<dbReference type="InterPro" id="IPR048996">
    <property type="entry name" value="PGRS_rpt"/>
</dbReference>
<evidence type="ECO:0000313" key="4">
    <source>
        <dbReference type="Proteomes" id="UP000467385"/>
    </source>
</evidence>
<dbReference type="Proteomes" id="UP000467385">
    <property type="component" value="Chromosome"/>
</dbReference>
<evidence type="ECO:0000313" key="3">
    <source>
        <dbReference type="EMBL" id="BBZ39847.1"/>
    </source>
</evidence>
<dbReference type="InterPro" id="IPR000084">
    <property type="entry name" value="PE-PGRS_N"/>
</dbReference>
<name>A0A7I7YEL0_9MYCO</name>
<proteinExistence type="predicted"/>
<protein>
    <recommendedName>
        <fullName evidence="5">PE domain-containing protein</fullName>
    </recommendedName>
</protein>
<gene>
    <name evidence="3" type="ORF">MCNS_29100</name>
</gene>
<feature type="domain" description="PE cleavage protein A C-terminal" evidence="2">
    <location>
        <begin position="215"/>
        <end position="474"/>
    </location>
</feature>
<evidence type="ECO:0000259" key="2">
    <source>
        <dbReference type="Pfam" id="PF20729"/>
    </source>
</evidence>
<dbReference type="InterPro" id="IPR048054">
    <property type="entry name" value="PecA_C"/>
</dbReference>
<dbReference type="Pfam" id="PF00934">
    <property type="entry name" value="PE"/>
    <property type="match status" value="1"/>
</dbReference>
<reference evidence="3 4" key="1">
    <citation type="journal article" date="2019" name="Emerg. Microbes Infect.">
        <title>Comprehensive subspecies identification of 175 nontuberculous mycobacteria species based on 7547 genomic profiles.</title>
        <authorList>
            <person name="Matsumoto Y."/>
            <person name="Kinjo T."/>
            <person name="Motooka D."/>
            <person name="Nabeya D."/>
            <person name="Jung N."/>
            <person name="Uechi K."/>
            <person name="Horii T."/>
            <person name="Iida T."/>
            <person name="Fujita J."/>
            <person name="Nakamura S."/>
        </authorList>
    </citation>
    <scope>NUCLEOTIDE SEQUENCE [LARGE SCALE GENOMIC DNA]</scope>
    <source>
        <strain evidence="3 4">JCM 14738</strain>
    </source>
</reference>
<dbReference type="InterPro" id="IPR038332">
    <property type="entry name" value="PPE_sf"/>
</dbReference>
<keyword evidence="4" id="KW-1185">Reference proteome</keyword>